<protein>
    <submittedName>
        <fullName evidence="7">Uncharacterized protein</fullName>
    </submittedName>
</protein>
<evidence type="ECO:0000256" key="3">
    <source>
        <dbReference type="ARBA" id="ARBA00023069"/>
    </source>
</evidence>
<proteinExistence type="inferred from homology"/>
<keyword evidence="4" id="KW-0966">Cell projection</keyword>
<sequence>MAKMVLLLLQEIYCPEQIVIPENFHLTLKQYAKAVIRTQPFDLLRWSAAYFRCLALSVPPPVKTRYEPVARHGAFTAGALRVLIDQLGKGYYVQKKILLEKWEGLCLPEEDLLNVLSLVRMLNWSQLHWLKIVGVFIGLLCKKLSSTAEMICEMLTEDPDGGAASVPFWMFRECFVAVADLDCGSVQSFINGRKVLDEDTGALEEEQHPPALPKVLSTISFKNAIIDKYRAMLEHHDQEASGSESDENGQLSAVPSRLESDFKFFGDDSNVYEVLRSSPDFAGVLQLLRKLHKVGPEACLSQTNLTEAQLARTRERSRQIEELRATVSVEEYGRLKEQERLELLKEMGAPWLLLYLFSRDCCKAKSFNYVEKSELAEAEESASAYSPDSGSDEGGLGAGLGDRVGGQQRRKSSYSMPATMRARLSVCSHSAAIISNEILSKVVCSIDQAIEEGECELALGSISSFLERKCTSEEFIAPADHEKLQSFLQEAEQRDLAVKDLNELYNFFVSESFKSGLQEGRMMESTKEIFHIFGESGIEVDANLLEAKISDNMILGLVAEPEVRPPADEQPSEPLGEIPGARPVTTDAHHEPAATIEQPCVPALLLPDPASTDTPIEPTEPSQGEEATQTEPIEIACRQRNRSLPKVARKEECIAYKCKVAAIPGIGPPLSAEVRDAFLDHLVARAADQRGLIYPRNFRETSCPKID</sequence>
<dbReference type="PANTHER" id="PTHR14952">
    <property type="entry name" value="ROPPORIN-1-LIKE PROTEIN"/>
    <property type="match status" value="1"/>
</dbReference>
<organism evidence="7 8">
    <name type="scientific">Anopheles albimanus</name>
    <name type="common">New world malaria mosquito</name>
    <dbReference type="NCBI Taxonomy" id="7167"/>
    <lineage>
        <taxon>Eukaryota</taxon>
        <taxon>Metazoa</taxon>
        <taxon>Ecdysozoa</taxon>
        <taxon>Arthropoda</taxon>
        <taxon>Hexapoda</taxon>
        <taxon>Insecta</taxon>
        <taxon>Pterygota</taxon>
        <taxon>Neoptera</taxon>
        <taxon>Endopterygota</taxon>
        <taxon>Diptera</taxon>
        <taxon>Nematocera</taxon>
        <taxon>Culicoidea</taxon>
        <taxon>Culicidae</taxon>
        <taxon>Anophelinae</taxon>
        <taxon>Anopheles</taxon>
    </lineage>
</organism>
<dbReference type="CDD" id="cd22972">
    <property type="entry name" value="DD_ROP-like"/>
    <property type="match status" value="1"/>
</dbReference>
<dbReference type="PANTHER" id="PTHR14952:SF9">
    <property type="entry name" value="EF-HAND DOMAIN-CONTAINING PROTEIN"/>
    <property type="match status" value="1"/>
</dbReference>
<comment type="subcellular location">
    <subcellularLocation>
        <location evidence="1">Cell projection</location>
        <location evidence="1">Cilium</location>
        <location evidence="1">Flagellum</location>
    </subcellularLocation>
</comment>
<feature type="compositionally biased region" description="Polar residues" evidence="6">
    <location>
        <begin position="620"/>
        <end position="631"/>
    </location>
</feature>
<reference evidence="7" key="2">
    <citation type="submission" date="2022-08" db="UniProtKB">
        <authorList>
            <consortium name="EnsemblMetazoa"/>
        </authorList>
    </citation>
    <scope>IDENTIFICATION</scope>
    <source>
        <strain evidence="7">STECLA/ALBI9_A</strain>
    </source>
</reference>
<evidence type="ECO:0000256" key="5">
    <source>
        <dbReference type="ARBA" id="ARBA00035651"/>
    </source>
</evidence>
<feature type="region of interest" description="Disordered" evidence="6">
    <location>
        <begin position="604"/>
        <end position="633"/>
    </location>
</feature>
<dbReference type="GeneID" id="118456989"/>
<feature type="compositionally biased region" description="Gly residues" evidence="6">
    <location>
        <begin position="392"/>
        <end position="404"/>
    </location>
</feature>
<dbReference type="KEGG" id="aali:118456989"/>
<dbReference type="OrthoDB" id="10067602at2759"/>
<evidence type="ECO:0000256" key="4">
    <source>
        <dbReference type="ARBA" id="ARBA00023273"/>
    </source>
</evidence>
<evidence type="ECO:0000256" key="6">
    <source>
        <dbReference type="SAM" id="MobiDB-lite"/>
    </source>
</evidence>
<keyword evidence="3" id="KW-0969">Cilium</keyword>
<name>A0A8W7JZL8_ANOAL</name>
<dbReference type="SUPFAM" id="SSF47391">
    <property type="entry name" value="Dimerization-anchoring domain of cAMP-dependent PK regulatory subunit"/>
    <property type="match status" value="1"/>
</dbReference>
<feature type="region of interest" description="Disordered" evidence="6">
    <location>
        <begin position="564"/>
        <end position="590"/>
    </location>
</feature>
<evidence type="ECO:0000313" key="7">
    <source>
        <dbReference type="EnsemblMetazoa" id="AALB009703-PA"/>
    </source>
</evidence>
<dbReference type="GO" id="GO:0031514">
    <property type="term" value="C:motile cilium"/>
    <property type="evidence" value="ECO:0007669"/>
    <property type="project" value="UniProtKB-SubCell"/>
</dbReference>
<feature type="region of interest" description="Disordered" evidence="6">
    <location>
        <begin position="380"/>
        <end position="416"/>
    </location>
</feature>
<dbReference type="RefSeq" id="XP_035774095.1">
    <property type="nucleotide sequence ID" value="XM_035918202.1"/>
</dbReference>
<dbReference type="Gene3D" id="1.20.890.10">
    <property type="entry name" value="cAMP-dependent protein kinase regulatory subunit, dimerization-anchoring domain"/>
    <property type="match status" value="1"/>
</dbReference>
<comment type="similarity">
    <text evidence="5">Belongs to the ropporin family.</text>
</comment>
<evidence type="ECO:0000256" key="2">
    <source>
        <dbReference type="ARBA" id="ARBA00022846"/>
    </source>
</evidence>
<dbReference type="AlphaFoldDB" id="A0A8W7JZL8"/>
<dbReference type="Proteomes" id="UP000069272">
    <property type="component" value="Chromosome 2R"/>
</dbReference>
<evidence type="ECO:0000313" key="8">
    <source>
        <dbReference type="Proteomes" id="UP000069272"/>
    </source>
</evidence>
<accession>A0A8W7JZL8</accession>
<reference evidence="7 8" key="1">
    <citation type="journal article" date="2017" name="G3 (Bethesda)">
        <title>The Physical Genome Mapping of Anopheles albimanus Corrected Scaffold Misassemblies and Identified Interarm Rearrangements in Genus Anopheles.</title>
        <authorList>
            <person name="Artemov G.N."/>
            <person name="Peery A.N."/>
            <person name="Jiang X."/>
            <person name="Tu Z."/>
            <person name="Stegniy V.N."/>
            <person name="Sharakhova M.V."/>
            <person name="Sharakhov I.V."/>
        </authorList>
    </citation>
    <scope>NUCLEOTIDE SEQUENCE [LARGE SCALE GENOMIC DNA]</scope>
    <source>
        <strain evidence="7 8">ALBI9_A</strain>
    </source>
</reference>
<keyword evidence="2" id="KW-0282">Flagellum</keyword>
<keyword evidence="8" id="KW-1185">Reference proteome</keyword>
<evidence type="ECO:0000256" key="1">
    <source>
        <dbReference type="ARBA" id="ARBA00004230"/>
    </source>
</evidence>
<dbReference type="EnsemblMetazoa" id="AALB009703-RA">
    <property type="protein sequence ID" value="AALB009703-PA"/>
    <property type="gene ID" value="AALB009703"/>
</dbReference>